<dbReference type="Gene3D" id="3.60.21.10">
    <property type="match status" value="1"/>
</dbReference>
<evidence type="ECO:0000256" key="2">
    <source>
        <dbReference type="ARBA" id="ARBA00022723"/>
    </source>
</evidence>
<comment type="similarity">
    <text evidence="4">Belongs to the metallophosphoesterase superfamily.</text>
</comment>
<dbReference type="RefSeq" id="WP_244903418.1">
    <property type="nucleotide sequence ID" value="NZ_FXAZ01000004.1"/>
</dbReference>
<evidence type="ECO:0000256" key="3">
    <source>
        <dbReference type="ARBA" id="ARBA00022801"/>
    </source>
</evidence>
<accession>A0A1X7L5H6</accession>
<dbReference type="InterPro" id="IPR051158">
    <property type="entry name" value="Metallophosphoesterase_sf"/>
</dbReference>
<dbReference type="GO" id="GO:0008758">
    <property type="term" value="F:UDP-2,3-diacylglucosamine hydrolase activity"/>
    <property type="evidence" value="ECO:0007669"/>
    <property type="project" value="TreeGrafter"/>
</dbReference>
<keyword evidence="3" id="KW-0378">Hydrolase</keyword>
<sequence>MISVRNGNSMKRAKSSWASRMVMLLIVVLILMAGGYGYSTMIEPGLLDITRPVIVVKQLPESLDGLRIVQFSDTHIGEGYSLQQLDELIEKINEERPDLVVFTGDLIDKFRLFTEGRERLPQSLAKIEARLGKFAVYGNHDRGGGASTYYRSCMEEAGFKLLVNESYPIEMPGERRLVISGLDDYLLGQPEEEAVWSSLEEKDYNVVLVHEPDAAAQWKTIHPLDLILAGHSHGGQVQLPFIGPLIVPPLAEKYVEGHYELESASRSRHLYVNRGIGTTRKKVRLGSKPELTVLTLRHTPA</sequence>
<dbReference type="GO" id="GO:0046872">
    <property type="term" value="F:metal ion binding"/>
    <property type="evidence" value="ECO:0007669"/>
    <property type="project" value="UniProtKB-KW"/>
</dbReference>
<dbReference type="Proteomes" id="UP000193834">
    <property type="component" value="Unassembled WGS sequence"/>
</dbReference>
<dbReference type="STRING" id="1852522.SAMN06295960_3019"/>
<dbReference type="AlphaFoldDB" id="A0A1X7L5H6"/>
<feature type="domain" description="Calcineurin-like phosphoesterase" evidence="5">
    <location>
        <begin position="66"/>
        <end position="234"/>
    </location>
</feature>
<dbReference type="FunFam" id="3.60.21.10:FF:000028">
    <property type="entry name" value="Putative metallophosphoesterase"/>
    <property type="match status" value="1"/>
</dbReference>
<name>A0A1X7L5H6_9BACL</name>
<keyword evidence="7" id="KW-1185">Reference proteome</keyword>
<comment type="cofactor">
    <cofactor evidence="1">
        <name>a divalent metal cation</name>
        <dbReference type="ChEBI" id="CHEBI:60240"/>
    </cofactor>
</comment>
<evidence type="ECO:0000259" key="5">
    <source>
        <dbReference type="Pfam" id="PF00149"/>
    </source>
</evidence>
<keyword evidence="2" id="KW-0479">Metal-binding</keyword>
<dbReference type="GO" id="GO:0016020">
    <property type="term" value="C:membrane"/>
    <property type="evidence" value="ECO:0007669"/>
    <property type="project" value="GOC"/>
</dbReference>
<dbReference type="GO" id="GO:0009245">
    <property type="term" value="P:lipid A biosynthetic process"/>
    <property type="evidence" value="ECO:0007669"/>
    <property type="project" value="TreeGrafter"/>
</dbReference>
<dbReference type="PANTHER" id="PTHR31302">
    <property type="entry name" value="TRANSMEMBRANE PROTEIN WITH METALLOPHOSPHOESTERASE DOMAIN-RELATED"/>
    <property type="match status" value="1"/>
</dbReference>
<dbReference type="SUPFAM" id="SSF56300">
    <property type="entry name" value="Metallo-dependent phosphatases"/>
    <property type="match status" value="1"/>
</dbReference>
<evidence type="ECO:0000313" key="6">
    <source>
        <dbReference type="EMBL" id="SMG49126.1"/>
    </source>
</evidence>
<dbReference type="InterPro" id="IPR029052">
    <property type="entry name" value="Metallo-depent_PP-like"/>
</dbReference>
<dbReference type="Pfam" id="PF00149">
    <property type="entry name" value="Metallophos"/>
    <property type="match status" value="1"/>
</dbReference>
<evidence type="ECO:0000313" key="7">
    <source>
        <dbReference type="Proteomes" id="UP000193834"/>
    </source>
</evidence>
<reference evidence="6 7" key="1">
    <citation type="submission" date="2017-04" db="EMBL/GenBank/DDBJ databases">
        <authorList>
            <person name="Afonso C.L."/>
            <person name="Miller P.J."/>
            <person name="Scott M.A."/>
            <person name="Spackman E."/>
            <person name="Goraichik I."/>
            <person name="Dimitrov K.M."/>
            <person name="Suarez D.L."/>
            <person name="Swayne D.E."/>
        </authorList>
    </citation>
    <scope>NUCLEOTIDE SEQUENCE [LARGE SCALE GENOMIC DNA]</scope>
    <source>
        <strain evidence="6 7">11</strain>
    </source>
</reference>
<gene>
    <name evidence="6" type="ORF">SAMN06295960_3019</name>
</gene>
<dbReference type="EMBL" id="FXAZ01000004">
    <property type="protein sequence ID" value="SMG49126.1"/>
    <property type="molecule type" value="Genomic_DNA"/>
</dbReference>
<proteinExistence type="inferred from homology"/>
<dbReference type="CDD" id="cd07385">
    <property type="entry name" value="MPP_YkuE_C"/>
    <property type="match status" value="1"/>
</dbReference>
<protein>
    <recommendedName>
        <fullName evidence="5">Calcineurin-like phosphoesterase domain-containing protein</fullName>
    </recommendedName>
</protein>
<dbReference type="PANTHER" id="PTHR31302:SF25">
    <property type="entry name" value="PHOSPHOESTERASE"/>
    <property type="match status" value="1"/>
</dbReference>
<evidence type="ECO:0000256" key="4">
    <source>
        <dbReference type="ARBA" id="ARBA00061089"/>
    </source>
</evidence>
<evidence type="ECO:0000256" key="1">
    <source>
        <dbReference type="ARBA" id="ARBA00001968"/>
    </source>
</evidence>
<organism evidence="6 7">
    <name type="scientific">Paenibacillus aquistagni</name>
    <dbReference type="NCBI Taxonomy" id="1852522"/>
    <lineage>
        <taxon>Bacteria</taxon>
        <taxon>Bacillati</taxon>
        <taxon>Bacillota</taxon>
        <taxon>Bacilli</taxon>
        <taxon>Bacillales</taxon>
        <taxon>Paenibacillaceae</taxon>
        <taxon>Paenibacillus</taxon>
    </lineage>
</organism>
<dbReference type="InterPro" id="IPR004843">
    <property type="entry name" value="Calcineurin-like_PHP"/>
</dbReference>